<protein>
    <recommendedName>
        <fullName evidence="2">histidine kinase</fullName>
        <ecNumber evidence="2">2.7.13.3</ecNumber>
    </recommendedName>
</protein>
<dbReference type="PANTHER" id="PTHR43711">
    <property type="entry name" value="TWO-COMPONENT HISTIDINE KINASE"/>
    <property type="match status" value="1"/>
</dbReference>
<evidence type="ECO:0000256" key="4">
    <source>
        <dbReference type="ARBA" id="ARBA00022679"/>
    </source>
</evidence>
<keyword evidence="5" id="KW-0418">Kinase</keyword>
<dbReference type="SUPFAM" id="SSF47384">
    <property type="entry name" value="Homodimeric domain of signal transducing histidine kinase"/>
    <property type="match status" value="1"/>
</dbReference>
<dbReference type="InterPro" id="IPR013656">
    <property type="entry name" value="PAS_4"/>
</dbReference>
<organism evidence="10 11">
    <name type="scientific">Halobellus rarus</name>
    <dbReference type="NCBI Taxonomy" id="1126237"/>
    <lineage>
        <taxon>Archaea</taxon>
        <taxon>Methanobacteriati</taxon>
        <taxon>Methanobacteriota</taxon>
        <taxon>Stenosarchaea group</taxon>
        <taxon>Halobacteria</taxon>
        <taxon>Halobacteriales</taxon>
        <taxon>Haloferacaceae</taxon>
        <taxon>Halobellus</taxon>
    </lineage>
</organism>
<gene>
    <name evidence="10" type="ORF">ACFSBX_04705</name>
</gene>
<dbReference type="EC" id="2.7.13.3" evidence="2"/>
<keyword evidence="8" id="KW-0812">Transmembrane</keyword>
<evidence type="ECO:0000256" key="6">
    <source>
        <dbReference type="ARBA" id="ARBA00023012"/>
    </source>
</evidence>
<dbReference type="GO" id="GO:0005524">
    <property type="term" value="F:ATP binding"/>
    <property type="evidence" value="ECO:0007669"/>
    <property type="project" value="UniProtKB-KW"/>
</dbReference>
<sequence length="626" mass="67628">MSVDSKRRIVGGGALSTLGALLATVTLFDVYEDFALQGDPLVLTLVENSLPLVLNLGLVAAGLLLVSDDSVPEEFVTRSTAWSVLGAVSLFGITGWVYYFQVAQGQIKPHILFSHVVSMGAVAGLAVGFYDGQRREREEQVVTERDKMMALFENSSDCIAEIEFVDDRPLVRDVNPAFCETFGLDLDAVRGRCIDDVIVPSEDEGMAGVISERANRGDQFEIDGLTRRTAGGEVRVFRLQAIPLDATSWAADGYAVYTDVTAEHRYEERMTSLHEATRELMTIGSIEGVARTAVDAAEAILKLDFTSIHQYDSEREALCPVAHTERMDDLIGAPPTIRAGEAIAWEVFESGTPRYVGDLSAERGAYNDDSTLASELIVPLNGFGVLLIGAQSPHAFDESDFSLAKILAANVEAAMERAEREARLQQQNERLETFTSIVSHDLRNPLSVADGYLELAREGDEAALVRVEDALDRMEELIANLLELAREGASVDAVRSVDLAAVAHGAWTSTATADATLQIDTAAEIEADPDRLQQLFENLFTNAVEHGGDDVTVRVTSADSGFAVEDDGPGIPEEDREDVLAHGYTTDADGTGFGLAIVNEIAGGHGWQMTVESGRSGGAKFVFETE</sequence>
<dbReference type="Pfam" id="PF13185">
    <property type="entry name" value="GAF_2"/>
    <property type="match status" value="1"/>
</dbReference>
<dbReference type="InterPro" id="IPR003661">
    <property type="entry name" value="HisK_dim/P_dom"/>
</dbReference>
<dbReference type="InterPro" id="IPR029016">
    <property type="entry name" value="GAF-like_dom_sf"/>
</dbReference>
<accession>A0ABD6CK63</accession>
<dbReference type="PROSITE" id="PS50109">
    <property type="entry name" value="HIS_KIN"/>
    <property type="match status" value="1"/>
</dbReference>
<dbReference type="NCBIfam" id="TIGR00229">
    <property type="entry name" value="sensory_box"/>
    <property type="match status" value="1"/>
</dbReference>
<reference evidence="10 11" key="1">
    <citation type="journal article" date="2019" name="Int. J. Syst. Evol. Microbiol.">
        <title>The Global Catalogue of Microorganisms (GCM) 10K type strain sequencing project: providing services to taxonomists for standard genome sequencing and annotation.</title>
        <authorList>
            <consortium name="The Broad Institute Genomics Platform"/>
            <consortium name="The Broad Institute Genome Sequencing Center for Infectious Disease"/>
            <person name="Wu L."/>
            <person name="Ma J."/>
        </authorList>
    </citation>
    <scope>NUCLEOTIDE SEQUENCE [LARGE SCALE GENOMIC DNA]</scope>
    <source>
        <strain evidence="10 11">CGMCC 1.12121</strain>
    </source>
</reference>
<dbReference type="InterPro" id="IPR000014">
    <property type="entry name" value="PAS"/>
</dbReference>
<dbReference type="Pfam" id="PF02518">
    <property type="entry name" value="HATPase_c"/>
    <property type="match status" value="1"/>
</dbReference>
<dbReference type="SUPFAM" id="SSF55781">
    <property type="entry name" value="GAF domain-like"/>
    <property type="match status" value="1"/>
</dbReference>
<evidence type="ECO:0000256" key="1">
    <source>
        <dbReference type="ARBA" id="ARBA00000085"/>
    </source>
</evidence>
<dbReference type="SMART" id="SM00387">
    <property type="entry name" value="HATPase_c"/>
    <property type="match status" value="1"/>
</dbReference>
<dbReference type="SUPFAM" id="SSF55785">
    <property type="entry name" value="PYP-like sensor domain (PAS domain)"/>
    <property type="match status" value="1"/>
</dbReference>
<dbReference type="InterPro" id="IPR003018">
    <property type="entry name" value="GAF"/>
</dbReference>
<dbReference type="GO" id="GO:0000160">
    <property type="term" value="P:phosphorelay signal transduction system"/>
    <property type="evidence" value="ECO:0007669"/>
    <property type="project" value="UniProtKB-KW"/>
</dbReference>
<keyword evidence="10" id="KW-0067">ATP-binding</keyword>
<feature type="transmembrane region" description="Helical" evidence="8">
    <location>
        <begin position="9"/>
        <end position="28"/>
    </location>
</feature>
<dbReference type="AlphaFoldDB" id="A0ABD6CK63"/>
<feature type="transmembrane region" description="Helical" evidence="8">
    <location>
        <begin position="79"/>
        <end position="99"/>
    </location>
</feature>
<feature type="domain" description="Histidine kinase" evidence="9">
    <location>
        <begin position="437"/>
        <end position="626"/>
    </location>
</feature>
<dbReference type="InterPro" id="IPR036097">
    <property type="entry name" value="HisK_dim/P_sf"/>
</dbReference>
<dbReference type="PRINTS" id="PR00344">
    <property type="entry name" value="BCTRLSENSOR"/>
</dbReference>
<feature type="transmembrane region" description="Helical" evidence="8">
    <location>
        <begin position="111"/>
        <end position="130"/>
    </location>
</feature>
<keyword evidence="8" id="KW-1133">Transmembrane helix</keyword>
<keyword evidence="10" id="KW-0547">Nucleotide-binding</keyword>
<dbReference type="Gene3D" id="3.30.450.20">
    <property type="entry name" value="PAS domain"/>
    <property type="match status" value="1"/>
</dbReference>
<feature type="coiled-coil region" evidence="7">
    <location>
        <begin position="401"/>
        <end position="428"/>
    </location>
</feature>
<evidence type="ECO:0000256" key="7">
    <source>
        <dbReference type="SAM" id="Coils"/>
    </source>
</evidence>
<evidence type="ECO:0000256" key="2">
    <source>
        <dbReference type="ARBA" id="ARBA00012438"/>
    </source>
</evidence>
<dbReference type="Gene3D" id="3.30.565.10">
    <property type="entry name" value="Histidine kinase-like ATPase, C-terminal domain"/>
    <property type="match status" value="1"/>
</dbReference>
<dbReference type="SUPFAM" id="SSF55874">
    <property type="entry name" value="ATPase domain of HSP90 chaperone/DNA topoisomerase II/histidine kinase"/>
    <property type="match status" value="1"/>
</dbReference>
<keyword evidence="11" id="KW-1185">Reference proteome</keyword>
<keyword evidence="7" id="KW-0175">Coiled coil</keyword>
<comment type="catalytic activity">
    <reaction evidence="1">
        <text>ATP + protein L-histidine = ADP + protein N-phospho-L-histidine.</text>
        <dbReference type="EC" id="2.7.13.3"/>
    </reaction>
</comment>
<evidence type="ECO:0000313" key="10">
    <source>
        <dbReference type="EMBL" id="MFD1598254.1"/>
    </source>
</evidence>
<dbReference type="InterPro" id="IPR050736">
    <property type="entry name" value="Sensor_HK_Regulatory"/>
</dbReference>
<dbReference type="GO" id="GO:0004673">
    <property type="term" value="F:protein histidine kinase activity"/>
    <property type="evidence" value="ECO:0007669"/>
    <property type="project" value="UniProtKB-EC"/>
</dbReference>
<proteinExistence type="predicted"/>
<dbReference type="InterPro" id="IPR036890">
    <property type="entry name" value="HATPase_C_sf"/>
</dbReference>
<dbReference type="SMART" id="SM00065">
    <property type="entry name" value="GAF"/>
    <property type="match status" value="1"/>
</dbReference>
<keyword evidence="3" id="KW-0597">Phosphoprotein</keyword>
<dbReference type="RefSeq" id="WP_256422516.1">
    <property type="nucleotide sequence ID" value="NZ_JANHDI010000013.1"/>
</dbReference>
<dbReference type="Proteomes" id="UP001597085">
    <property type="component" value="Unassembled WGS sequence"/>
</dbReference>
<dbReference type="CDD" id="cd00075">
    <property type="entry name" value="HATPase"/>
    <property type="match status" value="1"/>
</dbReference>
<evidence type="ECO:0000259" key="9">
    <source>
        <dbReference type="PROSITE" id="PS50109"/>
    </source>
</evidence>
<dbReference type="Pfam" id="PF00512">
    <property type="entry name" value="HisKA"/>
    <property type="match status" value="1"/>
</dbReference>
<evidence type="ECO:0000256" key="8">
    <source>
        <dbReference type="SAM" id="Phobius"/>
    </source>
</evidence>
<comment type="caution">
    <text evidence="10">The sequence shown here is derived from an EMBL/GenBank/DDBJ whole genome shotgun (WGS) entry which is preliminary data.</text>
</comment>
<evidence type="ECO:0000313" key="11">
    <source>
        <dbReference type="Proteomes" id="UP001597085"/>
    </source>
</evidence>
<dbReference type="CDD" id="cd00082">
    <property type="entry name" value="HisKA"/>
    <property type="match status" value="1"/>
</dbReference>
<dbReference type="Gene3D" id="1.10.287.130">
    <property type="match status" value="1"/>
</dbReference>
<dbReference type="InterPro" id="IPR035965">
    <property type="entry name" value="PAS-like_dom_sf"/>
</dbReference>
<dbReference type="PANTHER" id="PTHR43711:SF1">
    <property type="entry name" value="HISTIDINE KINASE 1"/>
    <property type="match status" value="1"/>
</dbReference>
<dbReference type="EMBL" id="JBHUDK010000004">
    <property type="protein sequence ID" value="MFD1598254.1"/>
    <property type="molecule type" value="Genomic_DNA"/>
</dbReference>
<evidence type="ECO:0000256" key="3">
    <source>
        <dbReference type="ARBA" id="ARBA00022553"/>
    </source>
</evidence>
<dbReference type="SMART" id="SM00388">
    <property type="entry name" value="HisKA"/>
    <property type="match status" value="1"/>
</dbReference>
<keyword evidence="4" id="KW-0808">Transferase</keyword>
<dbReference type="Gene3D" id="3.30.450.40">
    <property type="match status" value="1"/>
</dbReference>
<feature type="coiled-coil region" evidence="7">
    <location>
        <begin position="457"/>
        <end position="487"/>
    </location>
</feature>
<dbReference type="CDD" id="cd00130">
    <property type="entry name" value="PAS"/>
    <property type="match status" value="1"/>
</dbReference>
<dbReference type="InterPro" id="IPR003594">
    <property type="entry name" value="HATPase_dom"/>
</dbReference>
<dbReference type="Pfam" id="PF08448">
    <property type="entry name" value="PAS_4"/>
    <property type="match status" value="1"/>
</dbReference>
<evidence type="ECO:0000256" key="5">
    <source>
        <dbReference type="ARBA" id="ARBA00022777"/>
    </source>
</evidence>
<keyword evidence="8" id="KW-0472">Membrane</keyword>
<keyword evidence="6" id="KW-0902">Two-component regulatory system</keyword>
<dbReference type="InterPro" id="IPR005467">
    <property type="entry name" value="His_kinase_dom"/>
</dbReference>
<name>A0ABD6CK63_9EURY</name>
<dbReference type="InterPro" id="IPR004358">
    <property type="entry name" value="Sig_transdc_His_kin-like_C"/>
</dbReference>